<evidence type="ECO:0000313" key="10">
    <source>
        <dbReference type="Proteomes" id="UP001595075"/>
    </source>
</evidence>
<organism evidence="9 10">
    <name type="scientific">Oculimacula yallundae</name>
    <dbReference type="NCBI Taxonomy" id="86028"/>
    <lineage>
        <taxon>Eukaryota</taxon>
        <taxon>Fungi</taxon>
        <taxon>Dikarya</taxon>
        <taxon>Ascomycota</taxon>
        <taxon>Pezizomycotina</taxon>
        <taxon>Leotiomycetes</taxon>
        <taxon>Helotiales</taxon>
        <taxon>Ploettnerulaceae</taxon>
        <taxon>Oculimacula</taxon>
    </lineage>
</organism>
<reference evidence="9 10" key="1">
    <citation type="journal article" date="2024" name="Commun. Biol.">
        <title>Comparative genomic analysis of thermophilic fungi reveals convergent evolutionary adaptations and gene losses.</title>
        <authorList>
            <person name="Steindorff A.S."/>
            <person name="Aguilar-Pontes M.V."/>
            <person name="Robinson A.J."/>
            <person name="Andreopoulos B."/>
            <person name="LaButti K."/>
            <person name="Kuo A."/>
            <person name="Mondo S."/>
            <person name="Riley R."/>
            <person name="Otillar R."/>
            <person name="Haridas S."/>
            <person name="Lipzen A."/>
            <person name="Grimwood J."/>
            <person name="Schmutz J."/>
            <person name="Clum A."/>
            <person name="Reid I.D."/>
            <person name="Moisan M.C."/>
            <person name="Butler G."/>
            <person name="Nguyen T.T.M."/>
            <person name="Dewar K."/>
            <person name="Conant G."/>
            <person name="Drula E."/>
            <person name="Henrissat B."/>
            <person name="Hansel C."/>
            <person name="Singer S."/>
            <person name="Hutchinson M.I."/>
            <person name="de Vries R.P."/>
            <person name="Natvig D.O."/>
            <person name="Powell A.J."/>
            <person name="Tsang A."/>
            <person name="Grigoriev I.V."/>
        </authorList>
    </citation>
    <scope>NUCLEOTIDE SEQUENCE [LARGE SCALE GENOMIC DNA]</scope>
    <source>
        <strain evidence="9 10">CBS 494.80</strain>
    </source>
</reference>
<dbReference type="SMART" id="SM00066">
    <property type="entry name" value="GAL4"/>
    <property type="match status" value="1"/>
</dbReference>
<dbReference type="EMBL" id="JAZHXI010000007">
    <property type="protein sequence ID" value="KAL2069445.1"/>
    <property type="molecule type" value="Genomic_DNA"/>
</dbReference>
<evidence type="ECO:0000256" key="2">
    <source>
        <dbReference type="ARBA" id="ARBA00022723"/>
    </source>
</evidence>
<evidence type="ECO:0000256" key="3">
    <source>
        <dbReference type="ARBA" id="ARBA00022833"/>
    </source>
</evidence>
<name>A0ABR4CI95_9HELO</name>
<keyword evidence="2" id="KW-0479">Metal-binding</keyword>
<proteinExistence type="predicted"/>
<dbReference type="PROSITE" id="PS00463">
    <property type="entry name" value="ZN2_CY6_FUNGAL_1"/>
    <property type="match status" value="1"/>
</dbReference>
<sequence>MPSPESSATVPVNVNGRPRKKKACQRCRHRKQRCDFEQPCQNCLAAGQDCAPVIQEPHQSYPAGYVSSLEDHVAALERQLNEQLPGTSPNHLLSRTGDQFVNQQVGESSTVMGLNGQNAYYFDHQSGQSPEAERSWQWQLPHTPTIMPGAIAIPPGNGRPNDHSSPPDYVAHSIASTSHIATSFPSQRLAISKSDGPEDVPTATAASFFRTYFQFIHPQYPFLSIKDCGEWYTEWKSASPSTPISGWPAYFVKMIFAIGSLIQSKSDTAPRFQHQDLKSQAQSEDSIIRSTNSTPLIRLQAMLLSAMHALHSESTARIAHISGAIIRFASFHGFHRLVDMPDELSQLKTRAWSCAYTLDRGISATLDIPVSLPDMYISSTLYTERPEEQYPMPWLSDLPPDTPCIMPTLETFAHTCKIRLIQSYIMHTMQSISLEGGATPEWLESMELQIDNWSNEIYSYSLMNNEGYQSPHWLGLISHLSRLLLCRPSMSNINSHVSDVALKAGCDACTTFRALQKRRQIAQPWLVVLTQFQAGVTVLYIIYARGITVPKEADIAIRDCTSVLAILADRWQNAEHYRDCFEVLARAVAGRSRQTCLDAESRDELVGLTERVNEAGVNRHVTTMLLEMATNSGDGMDF</sequence>
<dbReference type="CDD" id="cd00067">
    <property type="entry name" value="GAL4"/>
    <property type="match status" value="1"/>
</dbReference>
<dbReference type="SUPFAM" id="SSF57701">
    <property type="entry name" value="Zn2/Cys6 DNA-binding domain"/>
    <property type="match status" value="1"/>
</dbReference>
<dbReference type="InterPro" id="IPR052202">
    <property type="entry name" value="Yeast_MetPath_Reg"/>
</dbReference>
<keyword evidence="6" id="KW-0804">Transcription</keyword>
<dbReference type="InterPro" id="IPR036864">
    <property type="entry name" value="Zn2-C6_fun-type_DNA-bd_sf"/>
</dbReference>
<dbReference type="Pfam" id="PF04082">
    <property type="entry name" value="Fungal_trans"/>
    <property type="match status" value="1"/>
</dbReference>
<evidence type="ECO:0000256" key="1">
    <source>
        <dbReference type="ARBA" id="ARBA00004123"/>
    </source>
</evidence>
<evidence type="ECO:0000259" key="8">
    <source>
        <dbReference type="PROSITE" id="PS50048"/>
    </source>
</evidence>
<dbReference type="InterPro" id="IPR007219">
    <property type="entry name" value="XnlR_reg_dom"/>
</dbReference>
<dbReference type="Pfam" id="PF00172">
    <property type="entry name" value="Zn_clus"/>
    <property type="match status" value="1"/>
</dbReference>
<keyword evidence="10" id="KW-1185">Reference proteome</keyword>
<keyword evidence="7" id="KW-0539">Nucleus</keyword>
<dbReference type="CDD" id="cd12148">
    <property type="entry name" value="fungal_TF_MHR"/>
    <property type="match status" value="1"/>
</dbReference>
<evidence type="ECO:0000313" key="9">
    <source>
        <dbReference type="EMBL" id="KAL2069445.1"/>
    </source>
</evidence>
<keyword evidence="5" id="KW-0238">DNA-binding</keyword>
<comment type="caution">
    <text evidence="9">The sequence shown here is derived from an EMBL/GenBank/DDBJ whole genome shotgun (WGS) entry which is preliminary data.</text>
</comment>
<dbReference type="Proteomes" id="UP001595075">
    <property type="component" value="Unassembled WGS sequence"/>
</dbReference>
<evidence type="ECO:0000256" key="6">
    <source>
        <dbReference type="ARBA" id="ARBA00023163"/>
    </source>
</evidence>
<evidence type="ECO:0000256" key="5">
    <source>
        <dbReference type="ARBA" id="ARBA00023125"/>
    </source>
</evidence>
<dbReference type="PANTHER" id="PTHR47782:SF12">
    <property type="entry name" value="ZN(II)2CYS6 TRANSCRIPTION FACTOR (EUROFUNG)"/>
    <property type="match status" value="1"/>
</dbReference>
<dbReference type="InterPro" id="IPR001138">
    <property type="entry name" value="Zn2Cys6_DnaBD"/>
</dbReference>
<dbReference type="PANTHER" id="PTHR47782">
    <property type="entry name" value="ZN(II)2CYS6 TRANSCRIPTION FACTOR (EUROFUNG)-RELATED"/>
    <property type="match status" value="1"/>
</dbReference>
<evidence type="ECO:0000256" key="7">
    <source>
        <dbReference type="ARBA" id="ARBA00023242"/>
    </source>
</evidence>
<feature type="domain" description="Zn(2)-C6 fungal-type" evidence="8">
    <location>
        <begin position="23"/>
        <end position="50"/>
    </location>
</feature>
<accession>A0ABR4CI95</accession>
<comment type="subcellular location">
    <subcellularLocation>
        <location evidence="1">Nucleus</location>
    </subcellularLocation>
</comment>
<dbReference type="PROSITE" id="PS50048">
    <property type="entry name" value="ZN2_CY6_FUNGAL_2"/>
    <property type="match status" value="1"/>
</dbReference>
<keyword evidence="4" id="KW-0805">Transcription regulation</keyword>
<dbReference type="Gene3D" id="4.10.240.10">
    <property type="entry name" value="Zn(2)-C6 fungal-type DNA-binding domain"/>
    <property type="match status" value="1"/>
</dbReference>
<evidence type="ECO:0000256" key="4">
    <source>
        <dbReference type="ARBA" id="ARBA00023015"/>
    </source>
</evidence>
<keyword evidence="3" id="KW-0862">Zinc</keyword>
<protein>
    <recommendedName>
        <fullName evidence="8">Zn(2)-C6 fungal-type domain-containing protein</fullName>
    </recommendedName>
</protein>
<gene>
    <name evidence="9" type="ORF">VTL71DRAFT_14124</name>
</gene>